<protein>
    <submittedName>
        <fullName evidence="1">Uncharacterized protein</fullName>
    </submittedName>
</protein>
<accession>A0AAD6Q4G1</accession>
<comment type="caution">
    <text evidence="1">The sequence shown here is derived from an EMBL/GenBank/DDBJ whole genome shotgun (WGS) entry which is preliminary data.</text>
</comment>
<evidence type="ECO:0000313" key="1">
    <source>
        <dbReference type="EMBL" id="KAJ6978606.1"/>
    </source>
</evidence>
<reference evidence="1" key="1">
    <citation type="journal article" date="2023" name="Mol. Ecol. Resour.">
        <title>Chromosome-level genome assembly of a triploid poplar Populus alba 'Berolinensis'.</title>
        <authorList>
            <person name="Chen S."/>
            <person name="Yu Y."/>
            <person name="Wang X."/>
            <person name="Wang S."/>
            <person name="Zhang T."/>
            <person name="Zhou Y."/>
            <person name="He R."/>
            <person name="Meng N."/>
            <person name="Wang Y."/>
            <person name="Liu W."/>
            <person name="Liu Z."/>
            <person name="Liu J."/>
            <person name="Guo Q."/>
            <person name="Huang H."/>
            <person name="Sederoff R.R."/>
            <person name="Wang G."/>
            <person name="Qu G."/>
            <person name="Chen S."/>
        </authorList>
    </citation>
    <scope>NUCLEOTIDE SEQUENCE</scope>
    <source>
        <strain evidence="1">SC-2020</strain>
    </source>
</reference>
<name>A0AAD6Q4G1_9ROSI</name>
<evidence type="ECO:0000313" key="2">
    <source>
        <dbReference type="Proteomes" id="UP001164929"/>
    </source>
</evidence>
<dbReference type="Proteomes" id="UP001164929">
    <property type="component" value="Chromosome 11"/>
</dbReference>
<gene>
    <name evidence="1" type="ORF">NC653_026899</name>
</gene>
<proteinExistence type="predicted"/>
<dbReference type="AlphaFoldDB" id="A0AAD6Q4G1"/>
<dbReference type="EMBL" id="JAQIZT010000011">
    <property type="protein sequence ID" value="KAJ6978606.1"/>
    <property type="molecule type" value="Genomic_DNA"/>
</dbReference>
<sequence length="69" mass="7793">MKLVVSPKENSKIQVFKQKTTSSPPFPLWSLRGTIPCLSGFWLAVSGVEQHVQIGQFKSNCRRVIFAKM</sequence>
<keyword evidence="2" id="KW-1185">Reference proteome</keyword>
<organism evidence="1 2">
    <name type="scientific">Populus alba x Populus x berolinensis</name>
    <dbReference type="NCBI Taxonomy" id="444605"/>
    <lineage>
        <taxon>Eukaryota</taxon>
        <taxon>Viridiplantae</taxon>
        <taxon>Streptophyta</taxon>
        <taxon>Embryophyta</taxon>
        <taxon>Tracheophyta</taxon>
        <taxon>Spermatophyta</taxon>
        <taxon>Magnoliopsida</taxon>
        <taxon>eudicotyledons</taxon>
        <taxon>Gunneridae</taxon>
        <taxon>Pentapetalae</taxon>
        <taxon>rosids</taxon>
        <taxon>fabids</taxon>
        <taxon>Malpighiales</taxon>
        <taxon>Salicaceae</taxon>
        <taxon>Saliceae</taxon>
        <taxon>Populus</taxon>
    </lineage>
</organism>